<dbReference type="RefSeq" id="XP_075107138.1">
    <property type="nucleotide sequence ID" value="XM_075251037.1"/>
</dbReference>
<proteinExistence type="predicted"/>
<protein>
    <submittedName>
        <fullName evidence="2">Uncharacterized protein LOC142180109</fullName>
    </submittedName>
</protein>
<reference evidence="2" key="2">
    <citation type="submission" date="2025-08" db="UniProtKB">
        <authorList>
            <consortium name="RefSeq"/>
        </authorList>
    </citation>
    <scope>IDENTIFICATION</scope>
    <source>
        <tissue evidence="2">Leaf</tissue>
    </source>
</reference>
<organism evidence="1 2">
    <name type="scientific">Nicotiana tabacum</name>
    <name type="common">Common tobacco</name>
    <dbReference type="NCBI Taxonomy" id="4097"/>
    <lineage>
        <taxon>Eukaryota</taxon>
        <taxon>Viridiplantae</taxon>
        <taxon>Streptophyta</taxon>
        <taxon>Embryophyta</taxon>
        <taxon>Tracheophyta</taxon>
        <taxon>Spermatophyta</taxon>
        <taxon>Magnoliopsida</taxon>
        <taxon>eudicotyledons</taxon>
        <taxon>Gunneridae</taxon>
        <taxon>Pentapetalae</taxon>
        <taxon>asterids</taxon>
        <taxon>lamiids</taxon>
        <taxon>Solanales</taxon>
        <taxon>Solanaceae</taxon>
        <taxon>Nicotianoideae</taxon>
        <taxon>Nicotianeae</taxon>
        <taxon>Nicotiana</taxon>
    </lineage>
</organism>
<reference evidence="1" key="1">
    <citation type="journal article" date="2014" name="Nat. Commun.">
        <title>The tobacco genome sequence and its comparison with those of tomato and potato.</title>
        <authorList>
            <person name="Sierro N."/>
            <person name="Battey J.N."/>
            <person name="Ouadi S."/>
            <person name="Bakaher N."/>
            <person name="Bovet L."/>
            <person name="Willig A."/>
            <person name="Goepfert S."/>
            <person name="Peitsch M.C."/>
            <person name="Ivanov N.V."/>
        </authorList>
    </citation>
    <scope>NUCLEOTIDE SEQUENCE [LARGE SCALE GENOMIC DNA]</scope>
</reference>
<sequence length="145" mass="16133">MRNIKETRFMKPIWSDPGQRDPGIWCEFHGTHGCMTGDCQHLHEEVAALLNNGHLREFLSDWTKNNYARNRDATEPAKPPAGSPCLTINIIFGAVKVNGVMFSAAKKTKISLTHGKRDREKSGDDGITFTEEDADGLILSHNDAL</sequence>
<dbReference type="Proteomes" id="UP000790787">
    <property type="component" value="Chromosome 4"/>
</dbReference>
<evidence type="ECO:0000313" key="1">
    <source>
        <dbReference type="Proteomes" id="UP000790787"/>
    </source>
</evidence>
<accession>A0AC58UCC0</accession>
<gene>
    <name evidence="2" type="primary">LOC142180109</name>
</gene>
<name>A0AC58UCC0_TOBAC</name>
<keyword evidence="1" id="KW-1185">Reference proteome</keyword>
<evidence type="ECO:0000313" key="2">
    <source>
        <dbReference type="RefSeq" id="XP_075107138.1"/>
    </source>
</evidence>